<dbReference type="Proteomes" id="UP000830326">
    <property type="component" value="Chromosome"/>
</dbReference>
<reference evidence="1" key="1">
    <citation type="submission" date="2022-04" db="EMBL/GenBank/DDBJ databases">
        <title>Halobacillus sp. isolated from saltern.</title>
        <authorList>
            <person name="Won M."/>
            <person name="Lee C.-M."/>
            <person name="Woen H.-Y."/>
            <person name="Kwon S.-W."/>
        </authorList>
    </citation>
    <scope>NUCLEOTIDE SEQUENCE</scope>
    <source>
        <strain evidence="1">SSHM10-5</strain>
    </source>
</reference>
<dbReference type="EMBL" id="CP095075">
    <property type="protein sequence ID" value="UOR12100.1"/>
    <property type="molecule type" value="Genomic_DNA"/>
</dbReference>
<name>A0ABY4HB27_9BACI</name>
<accession>A0ABY4HB27</accession>
<organism evidence="1 2">
    <name type="scientific">Halobacillus amylolyticus</name>
    <dbReference type="NCBI Taxonomy" id="2932259"/>
    <lineage>
        <taxon>Bacteria</taxon>
        <taxon>Bacillati</taxon>
        <taxon>Bacillota</taxon>
        <taxon>Bacilli</taxon>
        <taxon>Bacillales</taxon>
        <taxon>Bacillaceae</taxon>
        <taxon>Halobacillus</taxon>
    </lineage>
</organism>
<protein>
    <submittedName>
        <fullName evidence="1">Uncharacterized protein</fullName>
    </submittedName>
</protein>
<dbReference type="RefSeq" id="WP_245032656.1">
    <property type="nucleotide sequence ID" value="NZ_CP095075.1"/>
</dbReference>
<sequence>MSDEIKDQRITVNQKGVGQSSTINMINQRSMERIHELLEKGKVVEAADEMNQGLQLAQNKHPYAPWYKFGSKMVGDRMIFTHVPVSPDSLERYPMETKGKFSVVKKEEYKGKSLMRLLEEDYFKGQGIEVEMLSLDVFIDGNHVGSELKQLPPTGKWIISASEEPPIIPVKLYFKDEYVSILDYVLLRTYDYDQDKNILYFSNEQQQVPYLLKIFIDSNSSKINFNYSIREEYSKNVMANLNYCLFIQKTSRPTKIAMRDLEQDSDIFVANNTYKAEETISGIDYEIRFLEKLREIEENFGVEFTLPNREVTKDEEDALDYLYLISSGEKIEETFNNLTFRTSSKNSVQNIIYHHKETKEGLKSTFQIGIQTIDLFGCHFDVTGHTFYQDFDNVKLTKVRKLENLVEHMDEDDEVEVGIHFVPASNNKMVFYSIKKPFHKPLLEKSY</sequence>
<gene>
    <name evidence="1" type="ORF">MUO15_00710</name>
</gene>
<evidence type="ECO:0000313" key="2">
    <source>
        <dbReference type="Proteomes" id="UP000830326"/>
    </source>
</evidence>
<keyword evidence="2" id="KW-1185">Reference proteome</keyword>
<evidence type="ECO:0000313" key="1">
    <source>
        <dbReference type="EMBL" id="UOR12100.1"/>
    </source>
</evidence>
<proteinExistence type="predicted"/>